<evidence type="ECO:0000313" key="4">
    <source>
        <dbReference type="Proteomes" id="UP000030764"/>
    </source>
</evidence>
<sequence>SILLSRFCIIYIYFQLASDSAYLVTRFHYRSSAKFLSEILKMGAQQTKHEATQQTESEERSPVDREPLFESGQSGTQERSPADTEPLLESGQSGTEERGETATYLQKILQVCGQKNVLSWKLFKS</sequence>
<name>A0A085M1D8_9BILA</name>
<feature type="non-terminal residue" evidence="2">
    <location>
        <position position="1"/>
    </location>
</feature>
<protein>
    <submittedName>
        <fullName evidence="2">Uncharacterized protein</fullName>
    </submittedName>
</protein>
<proteinExistence type="predicted"/>
<dbReference type="Proteomes" id="UP000030764">
    <property type="component" value="Unassembled WGS sequence"/>
</dbReference>
<feature type="region of interest" description="Disordered" evidence="1">
    <location>
        <begin position="46"/>
        <end position="99"/>
    </location>
</feature>
<feature type="compositionally biased region" description="Basic and acidic residues" evidence="1">
    <location>
        <begin position="47"/>
        <end position="68"/>
    </location>
</feature>
<evidence type="ECO:0000313" key="3">
    <source>
        <dbReference type="EMBL" id="KFD73249.1"/>
    </source>
</evidence>
<accession>A0A085M1D8</accession>
<organism evidence="2 4">
    <name type="scientific">Trichuris suis</name>
    <name type="common">pig whipworm</name>
    <dbReference type="NCBI Taxonomy" id="68888"/>
    <lineage>
        <taxon>Eukaryota</taxon>
        <taxon>Metazoa</taxon>
        <taxon>Ecdysozoa</taxon>
        <taxon>Nematoda</taxon>
        <taxon>Enoplea</taxon>
        <taxon>Dorylaimia</taxon>
        <taxon>Trichinellida</taxon>
        <taxon>Trichuridae</taxon>
        <taxon>Trichuris</taxon>
    </lineage>
</organism>
<dbReference type="EMBL" id="KL367474">
    <property type="protein sequence ID" value="KFD73249.1"/>
    <property type="molecule type" value="Genomic_DNA"/>
</dbReference>
<evidence type="ECO:0000256" key="1">
    <source>
        <dbReference type="SAM" id="MobiDB-lite"/>
    </source>
</evidence>
<keyword evidence="4" id="KW-1185">Reference proteome</keyword>
<reference evidence="2 4" key="1">
    <citation type="journal article" date="2014" name="Nat. Genet.">
        <title>Genome and transcriptome of the porcine whipworm Trichuris suis.</title>
        <authorList>
            <person name="Jex A.R."/>
            <person name="Nejsum P."/>
            <person name="Schwarz E.M."/>
            <person name="Hu L."/>
            <person name="Young N.D."/>
            <person name="Hall R.S."/>
            <person name="Korhonen P.K."/>
            <person name="Liao S."/>
            <person name="Thamsborg S."/>
            <person name="Xia J."/>
            <person name="Xu P."/>
            <person name="Wang S."/>
            <person name="Scheerlinck J.P."/>
            <person name="Hofmann A."/>
            <person name="Sternberg P.W."/>
            <person name="Wang J."/>
            <person name="Gasser R.B."/>
        </authorList>
    </citation>
    <scope>NUCLEOTIDE SEQUENCE [LARGE SCALE GENOMIC DNA]</scope>
    <source>
        <strain evidence="3">DCEP-RM93F</strain>
        <strain evidence="2">DCEP-RM93M</strain>
    </source>
</reference>
<dbReference type="Proteomes" id="UP000030758">
    <property type="component" value="Unassembled WGS sequence"/>
</dbReference>
<dbReference type="EMBL" id="KL363244">
    <property type="protein sequence ID" value="KFD51034.1"/>
    <property type="molecule type" value="Genomic_DNA"/>
</dbReference>
<evidence type="ECO:0000313" key="2">
    <source>
        <dbReference type="EMBL" id="KFD51034.1"/>
    </source>
</evidence>
<gene>
    <name evidence="2" type="ORF">M513_08075</name>
    <name evidence="3" type="ORF">M514_08075</name>
</gene>
<dbReference type="AlphaFoldDB" id="A0A085M1D8"/>